<evidence type="ECO:0000313" key="4">
    <source>
        <dbReference type="WBParaSite" id="SSLN_0001798301-mRNA-1"/>
    </source>
</evidence>
<keyword evidence="3" id="KW-1185">Reference proteome</keyword>
<proteinExistence type="predicted"/>
<organism evidence="4">
    <name type="scientific">Schistocephalus solidus</name>
    <name type="common">Tapeworm</name>
    <dbReference type="NCBI Taxonomy" id="70667"/>
    <lineage>
        <taxon>Eukaryota</taxon>
        <taxon>Metazoa</taxon>
        <taxon>Spiralia</taxon>
        <taxon>Lophotrochozoa</taxon>
        <taxon>Platyhelminthes</taxon>
        <taxon>Cestoda</taxon>
        <taxon>Eucestoda</taxon>
        <taxon>Diphyllobothriidea</taxon>
        <taxon>Diphyllobothriidae</taxon>
        <taxon>Schistocephalus</taxon>
    </lineage>
</organism>
<reference evidence="4" key="1">
    <citation type="submission" date="2016-06" db="UniProtKB">
        <authorList>
            <consortium name="WormBaseParasite"/>
        </authorList>
    </citation>
    <scope>IDENTIFICATION</scope>
</reference>
<reference evidence="2 3" key="2">
    <citation type="submission" date="2018-11" db="EMBL/GenBank/DDBJ databases">
        <authorList>
            <consortium name="Pathogen Informatics"/>
        </authorList>
    </citation>
    <scope>NUCLEOTIDE SEQUENCE [LARGE SCALE GENOMIC DNA]</scope>
    <source>
        <strain evidence="2 3">NST_G2</strain>
    </source>
</reference>
<evidence type="ECO:0000256" key="1">
    <source>
        <dbReference type="SAM" id="Phobius"/>
    </source>
</evidence>
<dbReference type="AlphaFoldDB" id="A0A183TLH8"/>
<evidence type="ECO:0000313" key="2">
    <source>
        <dbReference type="EMBL" id="VDM03712.1"/>
    </source>
</evidence>
<feature type="transmembrane region" description="Helical" evidence="1">
    <location>
        <begin position="50"/>
        <end position="71"/>
    </location>
</feature>
<dbReference type="Proteomes" id="UP000275846">
    <property type="component" value="Unassembled WGS sequence"/>
</dbReference>
<accession>A0A183TLH8</accession>
<dbReference type="EMBL" id="UYSU01042337">
    <property type="protein sequence ID" value="VDM03712.1"/>
    <property type="molecule type" value="Genomic_DNA"/>
</dbReference>
<name>A0A183TLH8_SCHSO</name>
<protein>
    <submittedName>
        <fullName evidence="4">PSI_integrin domain-containing protein</fullName>
    </submittedName>
</protein>
<gene>
    <name evidence="2" type="ORF">SSLN_LOCUS17326</name>
</gene>
<sequence>MQVEPANQLANEASRPLIVMTSRVYERQRYKLRHLPELHLAEHTRDIGSIMQFIVSLLVLALIALSLGDVVKLQEDLTVRTPNRGKQQPFHGKCQSYDADRCQYCGVKNQFTACETCLLTDEQRCCLPPYKAHQWRKNEAQMHCRQWTA</sequence>
<keyword evidence="1" id="KW-0472">Membrane</keyword>
<evidence type="ECO:0000313" key="3">
    <source>
        <dbReference type="Proteomes" id="UP000275846"/>
    </source>
</evidence>
<dbReference type="OrthoDB" id="6239489at2759"/>
<keyword evidence="1" id="KW-0812">Transmembrane</keyword>
<keyword evidence="1" id="KW-1133">Transmembrane helix</keyword>
<dbReference type="WBParaSite" id="SSLN_0001798301-mRNA-1">
    <property type="protein sequence ID" value="SSLN_0001798301-mRNA-1"/>
    <property type="gene ID" value="SSLN_0001798301"/>
</dbReference>